<dbReference type="AlphaFoldDB" id="A0A9P3PX23"/>
<organism evidence="1 2">
    <name type="scientific">Lyophyllum shimeji</name>
    <name type="common">Hon-shimeji</name>
    <name type="synonym">Tricholoma shimeji</name>
    <dbReference type="NCBI Taxonomy" id="47721"/>
    <lineage>
        <taxon>Eukaryota</taxon>
        <taxon>Fungi</taxon>
        <taxon>Dikarya</taxon>
        <taxon>Basidiomycota</taxon>
        <taxon>Agaricomycotina</taxon>
        <taxon>Agaricomycetes</taxon>
        <taxon>Agaricomycetidae</taxon>
        <taxon>Agaricales</taxon>
        <taxon>Tricholomatineae</taxon>
        <taxon>Lyophyllaceae</taxon>
        <taxon>Lyophyllum</taxon>
    </lineage>
</organism>
<comment type="caution">
    <text evidence="1">The sequence shown here is derived from an EMBL/GenBank/DDBJ whole genome shotgun (WGS) entry which is preliminary data.</text>
</comment>
<protein>
    <submittedName>
        <fullName evidence="1">RNA-binding domain-containing protein</fullName>
    </submittedName>
</protein>
<name>A0A9P3PX23_LYOSH</name>
<evidence type="ECO:0000313" key="2">
    <source>
        <dbReference type="Proteomes" id="UP001063166"/>
    </source>
</evidence>
<gene>
    <name evidence="1" type="ORF">LshimejAT787_1300740</name>
</gene>
<proteinExistence type="predicted"/>
<keyword evidence="2" id="KW-1185">Reference proteome</keyword>
<evidence type="ECO:0000313" key="1">
    <source>
        <dbReference type="EMBL" id="GLB43173.1"/>
    </source>
</evidence>
<dbReference type="OrthoDB" id="15688at2759"/>
<dbReference type="Proteomes" id="UP001063166">
    <property type="component" value="Unassembled WGS sequence"/>
</dbReference>
<reference evidence="1" key="1">
    <citation type="submission" date="2022-07" db="EMBL/GenBank/DDBJ databases">
        <title>The genome of Lyophyllum shimeji provides insight into the initial evolution of ectomycorrhizal fungal genome.</title>
        <authorList>
            <person name="Kobayashi Y."/>
            <person name="Shibata T."/>
            <person name="Hirakawa H."/>
            <person name="Shigenobu S."/>
            <person name="Nishiyama T."/>
            <person name="Yamada A."/>
            <person name="Hasebe M."/>
            <person name="Kawaguchi M."/>
        </authorList>
    </citation>
    <scope>NUCLEOTIDE SEQUENCE</scope>
    <source>
        <strain evidence="1">AT787</strain>
    </source>
</reference>
<sequence length="66" mass="7290">MSDDEMAIEEVAEGGAVRRRGRGFQNTAGNDIPVTADQTYDRVETTQMKDANTRAARSVAGWVFLR</sequence>
<accession>A0A9P3PX23</accession>
<dbReference type="EMBL" id="BRPK01000013">
    <property type="protein sequence ID" value="GLB43173.1"/>
    <property type="molecule type" value="Genomic_DNA"/>
</dbReference>